<keyword evidence="2" id="KW-1185">Reference proteome</keyword>
<dbReference type="EMBL" id="KE720882">
    <property type="protein sequence ID" value="ERF74345.1"/>
    <property type="molecule type" value="Genomic_DNA"/>
</dbReference>
<dbReference type="InterPro" id="IPR036412">
    <property type="entry name" value="HAD-like_sf"/>
</dbReference>
<dbReference type="Proteomes" id="UP000019373">
    <property type="component" value="Unassembled WGS sequence"/>
</dbReference>
<dbReference type="InterPro" id="IPR023198">
    <property type="entry name" value="PGP-like_dom2"/>
</dbReference>
<dbReference type="SFLD" id="SFLDS00003">
    <property type="entry name" value="Haloacid_Dehalogenase"/>
    <property type="match status" value="1"/>
</dbReference>
<dbReference type="GO" id="GO:1990738">
    <property type="term" value="F:pseudouridine 5'-phosphatase activity"/>
    <property type="evidence" value="ECO:0007669"/>
    <property type="project" value="EnsemblFungi"/>
</dbReference>
<dbReference type="GO" id="GO:0008253">
    <property type="term" value="F:5'-nucleotidase activity"/>
    <property type="evidence" value="ECO:0007669"/>
    <property type="project" value="EnsemblFungi"/>
</dbReference>
<organism evidence="1 2">
    <name type="scientific">Endocarpon pusillum (strain Z07020 / HMAS-L-300199)</name>
    <name type="common">Lichen-forming fungus</name>
    <dbReference type="NCBI Taxonomy" id="1263415"/>
    <lineage>
        <taxon>Eukaryota</taxon>
        <taxon>Fungi</taxon>
        <taxon>Dikarya</taxon>
        <taxon>Ascomycota</taxon>
        <taxon>Pezizomycotina</taxon>
        <taxon>Eurotiomycetes</taxon>
        <taxon>Chaetothyriomycetidae</taxon>
        <taxon>Verrucariales</taxon>
        <taxon>Verrucariaceae</taxon>
        <taxon>Endocarpon</taxon>
    </lineage>
</organism>
<dbReference type="Gene3D" id="3.40.50.1000">
    <property type="entry name" value="HAD superfamily/HAD-like"/>
    <property type="match status" value="1"/>
</dbReference>
<dbReference type="PANTHER" id="PTHR18901">
    <property type="entry name" value="2-DEOXYGLUCOSE-6-PHOSPHATE PHOSPHATASE 2"/>
    <property type="match status" value="1"/>
</dbReference>
<dbReference type="GeneID" id="19237086"/>
<dbReference type="OMA" id="GRIFHEW"/>
<dbReference type="HOGENOM" id="CLU_045011_13_0_1"/>
<protein>
    <recommendedName>
        <fullName evidence="3">HAD superfamily hydrolase</fullName>
    </recommendedName>
</protein>
<dbReference type="NCBIfam" id="TIGR01509">
    <property type="entry name" value="HAD-SF-IA-v3"/>
    <property type="match status" value="1"/>
</dbReference>
<name>U1HUM1_ENDPU</name>
<accession>U1HUM1</accession>
<sequence length="284" mass="32040">MGSSKTDFPPIRACIFDVDGLLIDSEDAYTAVTNTILRENNRPDLPWKIKAQLQGRPGPEAGRIFHEWAKLPISYEKFVARNTELQAEAFRHCKPLPGVEDLLRKLQNARPKVHMALATSSIGKNFEIKTGSMKEMFSVFAEDQIVTGDDDRVPKGRGKPLPDIYLVALQTINEHIRRTSPEESEVQPEECIVFEDSVPGVEAGRRAGMRVVWCPNPGLLNEYQGREKEVLAGKTGEHKEEEIERHGTSTIKGSPGHVGEIDDGWAEMLQTLEEFRYERYKIEV</sequence>
<dbReference type="eggNOG" id="KOG2914">
    <property type="taxonomic scope" value="Eukaryota"/>
</dbReference>
<evidence type="ECO:0000313" key="1">
    <source>
        <dbReference type="EMBL" id="ERF74345.1"/>
    </source>
</evidence>
<dbReference type="OrthoDB" id="40579at2759"/>
<dbReference type="RefSeq" id="XP_007800055.1">
    <property type="nucleotide sequence ID" value="XM_007801864.1"/>
</dbReference>
<dbReference type="Gene3D" id="1.10.150.240">
    <property type="entry name" value="Putative phosphatase, domain 2"/>
    <property type="match status" value="1"/>
</dbReference>
<evidence type="ECO:0008006" key="3">
    <source>
        <dbReference type="Google" id="ProtNLM"/>
    </source>
</evidence>
<gene>
    <name evidence="1" type="ORF">EPUS_02032</name>
</gene>
<dbReference type="PANTHER" id="PTHR18901:SF38">
    <property type="entry name" value="PSEUDOURIDINE-5'-PHOSPHATASE"/>
    <property type="match status" value="1"/>
</dbReference>
<evidence type="ECO:0000313" key="2">
    <source>
        <dbReference type="Proteomes" id="UP000019373"/>
    </source>
</evidence>
<dbReference type="SFLD" id="SFLDG01129">
    <property type="entry name" value="C1.5:_HAD__Beta-PGM__Phosphata"/>
    <property type="match status" value="1"/>
</dbReference>
<dbReference type="FunFam" id="1.10.150.240:FF:000001">
    <property type="entry name" value="Haloacid dehalogenase-like hydrolase domain"/>
    <property type="match status" value="1"/>
</dbReference>
<dbReference type="Pfam" id="PF00702">
    <property type="entry name" value="Hydrolase"/>
    <property type="match status" value="1"/>
</dbReference>
<dbReference type="InterPro" id="IPR023214">
    <property type="entry name" value="HAD_sf"/>
</dbReference>
<dbReference type="InterPro" id="IPR006439">
    <property type="entry name" value="HAD-SF_hydro_IA"/>
</dbReference>
<reference evidence="2" key="1">
    <citation type="journal article" date="2014" name="BMC Genomics">
        <title>Genome characteristics reveal the impact of lichenization on lichen-forming fungus Endocarpon pusillum Hedwig (Verrucariales, Ascomycota).</title>
        <authorList>
            <person name="Wang Y.-Y."/>
            <person name="Liu B."/>
            <person name="Zhang X.-Y."/>
            <person name="Zhou Q.-M."/>
            <person name="Zhang T."/>
            <person name="Li H."/>
            <person name="Yu Y.-F."/>
            <person name="Zhang X.-L."/>
            <person name="Hao X.-Y."/>
            <person name="Wang M."/>
            <person name="Wang L."/>
            <person name="Wei J.-C."/>
        </authorList>
    </citation>
    <scope>NUCLEOTIDE SEQUENCE [LARGE SCALE GENOMIC DNA]</scope>
    <source>
        <strain evidence="2">Z07020 / HMAS-L-300199</strain>
    </source>
</reference>
<proteinExistence type="predicted"/>
<dbReference type="AlphaFoldDB" id="U1HUM1"/>
<dbReference type="SUPFAM" id="SSF56784">
    <property type="entry name" value="HAD-like"/>
    <property type="match status" value="1"/>
</dbReference>